<dbReference type="RefSeq" id="WP_005705566.1">
    <property type="nucleotide sequence ID" value="NZ_CP038817.1"/>
</dbReference>
<dbReference type="AlphaFoldDB" id="A0AAE6JRC3"/>
<gene>
    <name evidence="1" type="ORF">E5Q53_00600</name>
</gene>
<protein>
    <submittedName>
        <fullName evidence="1">Uncharacterized protein</fullName>
    </submittedName>
</protein>
<dbReference type="KEGG" id="hpaa:E5Q53_00600"/>
<organism evidence="1 2">
    <name type="scientific">Haemophilus parahaemolyticus</name>
    <dbReference type="NCBI Taxonomy" id="735"/>
    <lineage>
        <taxon>Bacteria</taxon>
        <taxon>Pseudomonadati</taxon>
        <taxon>Pseudomonadota</taxon>
        <taxon>Gammaproteobacteria</taxon>
        <taxon>Pasteurellales</taxon>
        <taxon>Pasteurellaceae</taxon>
        <taxon>Haemophilus</taxon>
    </lineage>
</organism>
<dbReference type="Proteomes" id="UP000323974">
    <property type="component" value="Chromosome"/>
</dbReference>
<name>A0AAE6JRC3_HAEPH</name>
<reference evidence="1 2" key="1">
    <citation type="submission" date="2019-04" db="EMBL/GenBank/DDBJ databases">
        <title>Complete Genome and Methylome Analysis of Haemophilus haemolyticus NEB129.</title>
        <authorList>
            <person name="Fomenkov A."/>
            <person name="Roberts R.J."/>
            <person name="Anton B.P."/>
            <person name="Vincze T."/>
        </authorList>
    </citation>
    <scope>NUCLEOTIDE SEQUENCE [LARGE SCALE GENOMIC DNA]</scope>
    <source>
        <strain evidence="1 2">NEB129</strain>
    </source>
</reference>
<proteinExistence type="predicted"/>
<sequence>MTKKMTNVEALTLLAEKTVESTKAIKSLTEVIGQLSNKPTTETNQTAQIKDGVWWVDGVNTEIPVMGDKSVVCFDVMIGTGEVREKDKVKFEQGDIIQDGNQVEASVDVGKAYAGWKTKDGKTVSEEGILTFSGYESSAVKVELWNYQPIQAKAYKNTRIVDWKKIVKITDVTFTREGNILRDFMISGELENGRSISRLINSDYEAMQLRLMKTDENEEHEFIDSSYPAEPNRRIWVNGDETQAPGVLDLEKVAENIGGTPKKMEIGIAINNGEYKAFTFNL</sequence>
<accession>A0AAE6JRC3</accession>
<dbReference type="GeneID" id="78223580"/>
<evidence type="ECO:0000313" key="2">
    <source>
        <dbReference type="Proteomes" id="UP000323974"/>
    </source>
</evidence>
<evidence type="ECO:0000313" key="1">
    <source>
        <dbReference type="EMBL" id="QEN10076.1"/>
    </source>
</evidence>
<dbReference type="EMBL" id="CP038817">
    <property type="protein sequence ID" value="QEN10076.1"/>
    <property type="molecule type" value="Genomic_DNA"/>
</dbReference>